<dbReference type="PANTHER" id="PTHR12526:SF595">
    <property type="entry name" value="BLL5217 PROTEIN"/>
    <property type="match status" value="1"/>
</dbReference>
<keyword evidence="2" id="KW-0946">Virion</keyword>
<proteinExistence type="predicted"/>
<reference evidence="2" key="1">
    <citation type="submission" date="2016-10" db="EMBL/GenBank/DDBJ databases">
        <title>Sequence of Gallionella enrichment culture.</title>
        <authorList>
            <person name="Poehlein A."/>
            <person name="Muehling M."/>
            <person name="Daniel R."/>
        </authorList>
    </citation>
    <scope>NUCLEOTIDE SEQUENCE</scope>
</reference>
<name>A0A1J5R5H7_9ZZZZ</name>
<dbReference type="CDD" id="cd03802">
    <property type="entry name" value="GT4_AviGT4-like"/>
    <property type="match status" value="1"/>
</dbReference>
<dbReference type="Gene3D" id="3.40.50.2000">
    <property type="entry name" value="Glycogen Phosphorylase B"/>
    <property type="match status" value="2"/>
</dbReference>
<keyword evidence="2" id="KW-0808">Transferase</keyword>
<protein>
    <submittedName>
        <fullName evidence="2">Spore coat protein SA</fullName>
        <ecNumber evidence="2">2.4.-.-</ecNumber>
    </submittedName>
</protein>
<dbReference type="SUPFAM" id="SSF53756">
    <property type="entry name" value="UDP-Glycosyltransferase/glycogen phosphorylase"/>
    <property type="match status" value="1"/>
</dbReference>
<accession>A0A1J5R5H7</accession>
<dbReference type="EC" id="2.4.-.-" evidence="2"/>
<dbReference type="GO" id="GO:0016757">
    <property type="term" value="F:glycosyltransferase activity"/>
    <property type="evidence" value="ECO:0007669"/>
    <property type="project" value="UniProtKB-KW"/>
</dbReference>
<evidence type="ECO:0000259" key="1">
    <source>
        <dbReference type="Pfam" id="PF00534"/>
    </source>
</evidence>
<dbReference type="AlphaFoldDB" id="A0A1J5R5H7"/>
<comment type="caution">
    <text evidence="2">The sequence shown here is derived from an EMBL/GenBank/DDBJ whole genome shotgun (WGS) entry which is preliminary data.</text>
</comment>
<organism evidence="2">
    <name type="scientific">mine drainage metagenome</name>
    <dbReference type="NCBI Taxonomy" id="410659"/>
    <lineage>
        <taxon>unclassified sequences</taxon>
        <taxon>metagenomes</taxon>
        <taxon>ecological metagenomes</taxon>
    </lineage>
</organism>
<sequence length="388" mass="41917">MTQCSCAVSRTARIGSRGGPGARSTETARYTVESLGSETIVKIAVLASIAHSVPPRGYGPWEQVASTLTEGLVALGHEVTLFATATSVTSAHLHAEAPAGYEEDPTLDVKVHEGLHIAAAFERADEFDVISNQFDFLPLTYSRLVDTPVVTTIHGFSSERIVPVYAAYDDIAHYVSISDANRHPALTYDATIYHGIDLTAFTPGPGDGGYLLFLGRLHPDKGVHRAIEVARRAGMPLVIAGVIHDATYFHEVVEPHLDDDRVRFVGPVGPAERDRLLGGAAALLHLISFSEPFGLSVVESFAAGTPVVATSLGSMPELVRDGVNGFLVHDLDGAVDAVAALRTVDRTACRRDAETRFSADRMVRDYERLFTRVVDRQGRERSPRRPPT</sequence>
<feature type="domain" description="Glycosyl transferase family 1" evidence="1">
    <location>
        <begin position="206"/>
        <end position="331"/>
    </location>
</feature>
<dbReference type="Pfam" id="PF00534">
    <property type="entry name" value="Glycos_transf_1"/>
    <property type="match status" value="1"/>
</dbReference>
<keyword evidence="2" id="KW-0328">Glycosyltransferase</keyword>
<dbReference type="PANTHER" id="PTHR12526">
    <property type="entry name" value="GLYCOSYLTRANSFERASE"/>
    <property type="match status" value="1"/>
</dbReference>
<dbReference type="GO" id="GO:0019028">
    <property type="term" value="C:viral capsid"/>
    <property type="evidence" value="ECO:0007669"/>
    <property type="project" value="UniProtKB-KW"/>
</dbReference>
<gene>
    <name evidence="2" type="primary">cotSA</name>
    <name evidence="2" type="ORF">GALL_347860</name>
</gene>
<keyword evidence="2" id="KW-0167">Capsid protein</keyword>
<dbReference type="EMBL" id="MLJW01000705">
    <property type="protein sequence ID" value="OIQ83421.1"/>
    <property type="molecule type" value="Genomic_DNA"/>
</dbReference>
<evidence type="ECO:0000313" key="2">
    <source>
        <dbReference type="EMBL" id="OIQ83421.1"/>
    </source>
</evidence>
<dbReference type="InterPro" id="IPR001296">
    <property type="entry name" value="Glyco_trans_1"/>
</dbReference>